<reference evidence="8" key="1">
    <citation type="journal article" date="2019" name="Int. J. Syst. Evol. Microbiol.">
        <title>The Global Catalogue of Microorganisms (GCM) 10K type strain sequencing project: providing services to taxonomists for standard genome sequencing and annotation.</title>
        <authorList>
            <consortium name="The Broad Institute Genomics Platform"/>
            <consortium name="The Broad Institute Genome Sequencing Center for Infectious Disease"/>
            <person name="Wu L."/>
            <person name="Ma J."/>
        </authorList>
    </citation>
    <scope>NUCLEOTIDE SEQUENCE [LARGE SCALE GENOMIC DNA]</scope>
    <source>
        <strain evidence="8">KCTC 52127</strain>
    </source>
</reference>
<dbReference type="PANTHER" id="PTHR10889">
    <property type="entry name" value="DEOXYRIBOSE-PHOSPHATE ALDOLASE"/>
    <property type="match status" value="1"/>
</dbReference>
<dbReference type="EC" id="4.1.2.4" evidence="6"/>
<feature type="active site" description="Schiff-base intermediate with acetaldehyde" evidence="6">
    <location>
        <position position="151"/>
    </location>
</feature>
<sequence length="222" mass="24015">MKISRYIDHTLLKPAATKEQIEQLCKEAVENKFYAVCVNGSYVDFASDYLKNEEVYVAAVVGFPLGAMDTDSKACEAKNCIEKGADEIDMVLNIGLLKSGYYTKVLNDIKAVKEAIGDKVLKVILETCYLTKEEIIVASQIAVKAQADFVKTSTGFGTGGAELEDVKLMKEVVGDKAEVKASGGIRDHGTAMRFIEAGATRLGTSSGVSIVNHKKGTDEHSY</sequence>
<dbReference type="NCBIfam" id="TIGR00126">
    <property type="entry name" value="deoC"/>
    <property type="match status" value="1"/>
</dbReference>
<comment type="function">
    <text evidence="6">Catalyzes a reversible aldol reaction between acetaldehyde and D-glyceraldehyde 3-phosphate to generate 2-deoxy-D-ribose 5-phosphate.</text>
</comment>
<dbReference type="PANTHER" id="PTHR10889:SF1">
    <property type="entry name" value="DEOXYRIBOSE-PHOSPHATE ALDOLASE"/>
    <property type="match status" value="1"/>
</dbReference>
<keyword evidence="8" id="KW-1185">Reference proteome</keyword>
<dbReference type="EMBL" id="JBHULH010000008">
    <property type="protein sequence ID" value="MFD2568177.1"/>
    <property type="molecule type" value="Genomic_DNA"/>
</dbReference>
<dbReference type="PIRSF" id="PIRSF001357">
    <property type="entry name" value="DeoC"/>
    <property type="match status" value="1"/>
</dbReference>
<proteinExistence type="inferred from homology"/>
<dbReference type="Proteomes" id="UP001597508">
    <property type="component" value="Unassembled WGS sequence"/>
</dbReference>
<dbReference type="CDD" id="cd00959">
    <property type="entry name" value="DeoC"/>
    <property type="match status" value="1"/>
</dbReference>
<accession>A0ABW5LXW6</accession>
<dbReference type="GO" id="GO:0004139">
    <property type="term" value="F:deoxyribose-phosphate aldolase activity"/>
    <property type="evidence" value="ECO:0007669"/>
    <property type="project" value="UniProtKB-EC"/>
</dbReference>
<evidence type="ECO:0000256" key="3">
    <source>
        <dbReference type="ARBA" id="ARBA00023239"/>
    </source>
</evidence>
<evidence type="ECO:0000256" key="6">
    <source>
        <dbReference type="HAMAP-Rule" id="MF_00114"/>
    </source>
</evidence>
<keyword evidence="3 6" id="KW-0456">Lyase</keyword>
<evidence type="ECO:0000256" key="5">
    <source>
        <dbReference type="ARBA" id="ARBA00048791"/>
    </source>
</evidence>
<evidence type="ECO:0000256" key="4">
    <source>
        <dbReference type="ARBA" id="ARBA00023270"/>
    </source>
</evidence>
<comment type="similarity">
    <text evidence="1 6">Belongs to the DeoC/FbaB aldolase family. DeoC type 1 subfamily.</text>
</comment>
<evidence type="ECO:0000313" key="8">
    <source>
        <dbReference type="Proteomes" id="UP001597508"/>
    </source>
</evidence>
<organism evidence="7 8">
    <name type="scientific">Pseudotenacibaculum haliotis</name>
    <dbReference type="NCBI Taxonomy" id="1862138"/>
    <lineage>
        <taxon>Bacteria</taxon>
        <taxon>Pseudomonadati</taxon>
        <taxon>Bacteroidota</taxon>
        <taxon>Flavobacteriia</taxon>
        <taxon>Flavobacteriales</taxon>
        <taxon>Flavobacteriaceae</taxon>
        <taxon>Pseudotenacibaculum</taxon>
    </lineage>
</organism>
<comment type="subcellular location">
    <subcellularLocation>
        <location evidence="6">Cytoplasm</location>
    </subcellularLocation>
</comment>
<keyword evidence="2 6" id="KW-0963">Cytoplasm</keyword>
<dbReference type="InterPro" id="IPR013785">
    <property type="entry name" value="Aldolase_TIM"/>
</dbReference>
<name>A0ABW5LXW6_9FLAO</name>
<dbReference type="Pfam" id="PF01791">
    <property type="entry name" value="DeoC"/>
    <property type="match status" value="1"/>
</dbReference>
<keyword evidence="4 6" id="KW-0704">Schiff base</keyword>
<dbReference type="SMART" id="SM01133">
    <property type="entry name" value="DeoC"/>
    <property type="match status" value="1"/>
</dbReference>
<dbReference type="HAMAP" id="MF_00114">
    <property type="entry name" value="DeoC_type1"/>
    <property type="match status" value="1"/>
</dbReference>
<evidence type="ECO:0000256" key="1">
    <source>
        <dbReference type="ARBA" id="ARBA00010936"/>
    </source>
</evidence>
<comment type="caution">
    <text evidence="7">The sequence shown here is derived from an EMBL/GenBank/DDBJ whole genome shotgun (WGS) entry which is preliminary data.</text>
</comment>
<evidence type="ECO:0000313" key="7">
    <source>
        <dbReference type="EMBL" id="MFD2568177.1"/>
    </source>
</evidence>
<feature type="active site" description="Proton donor/acceptor" evidence="6">
    <location>
        <position position="180"/>
    </location>
</feature>
<protein>
    <recommendedName>
        <fullName evidence="6">Deoxyribose-phosphate aldolase</fullName>
        <shortName evidence="6">DERA</shortName>
        <ecNumber evidence="6">4.1.2.4</ecNumber>
    </recommendedName>
    <alternativeName>
        <fullName evidence="6">2-deoxy-D-ribose 5-phosphate aldolase</fullName>
    </alternativeName>
    <alternativeName>
        <fullName evidence="6">Phosphodeoxyriboaldolase</fullName>
        <shortName evidence="6">Deoxyriboaldolase</shortName>
    </alternativeName>
</protein>
<dbReference type="InterPro" id="IPR028581">
    <property type="entry name" value="DeoC_typeI"/>
</dbReference>
<dbReference type="RefSeq" id="WP_379666884.1">
    <property type="nucleotide sequence ID" value="NZ_JBHULH010000008.1"/>
</dbReference>
<dbReference type="SUPFAM" id="SSF51569">
    <property type="entry name" value="Aldolase"/>
    <property type="match status" value="1"/>
</dbReference>
<dbReference type="Gene3D" id="3.20.20.70">
    <property type="entry name" value="Aldolase class I"/>
    <property type="match status" value="1"/>
</dbReference>
<gene>
    <name evidence="6 7" type="primary">deoC</name>
    <name evidence="7" type="ORF">ACFSRZ_12395</name>
</gene>
<dbReference type="InterPro" id="IPR002915">
    <property type="entry name" value="DeoC/FbaB/LacD_aldolase"/>
</dbReference>
<comment type="pathway">
    <text evidence="6">Carbohydrate degradation; 2-deoxy-D-ribose 1-phosphate degradation; D-glyceraldehyde 3-phosphate and acetaldehyde from 2-deoxy-alpha-D-ribose 1-phosphate: step 2/2.</text>
</comment>
<evidence type="ECO:0000256" key="2">
    <source>
        <dbReference type="ARBA" id="ARBA00022490"/>
    </source>
</evidence>
<comment type="catalytic activity">
    <reaction evidence="5 6">
        <text>2-deoxy-D-ribose 5-phosphate = D-glyceraldehyde 3-phosphate + acetaldehyde</text>
        <dbReference type="Rhea" id="RHEA:12821"/>
        <dbReference type="ChEBI" id="CHEBI:15343"/>
        <dbReference type="ChEBI" id="CHEBI:59776"/>
        <dbReference type="ChEBI" id="CHEBI:62877"/>
        <dbReference type="EC" id="4.1.2.4"/>
    </reaction>
</comment>
<dbReference type="InterPro" id="IPR011343">
    <property type="entry name" value="DeoC"/>
</dbReference>
<feature type="active site" description="Proton donor/acceptor" evidence="6">
    <location>
        <position position="89"/>
    </location>
</feature>